<dbReference type="RefSeq" id="WP_145893278.1">
    <property type="nucleotide sequence ID" value="NZ_VOBQ01000009.1"/>
</dbReference>
<comment type="caution">
    <text evidence="3">The sequence shown here is derived from an EMBL/GenBank/DDBJ whole genome shotgun (WGS) entry which is preliminary data.</text>
</comment>
<evidence type="ECO:0000313" key="4">
    <source>
        <dbReference type="Proteomes" id="UP000318199"/>
    </source>
</evidence>
<accession>A0A562ZRV5</accession>
<dbReference type="SUPFAM" id="SSF47473">
    <property type="entry name" value="EF-hand"/>
    <property type="match status" value="1"/>
</dbReference>
<keyword evidence="4" id="KW-1185">Reference proteome</keyword>
<evidence type="ECO:0000256" key="2">
    <source>
        <dbReference type="SAM" id="SignalP"/>
    </source>
</evidence>
<dbReference type="InterPro" id="IPR011992">
    <property type="entry name" value="EF-hand-dom_pair"/>
</dbReference>
<sequence length="106" mass="10976">MKSTLIFAAAVLACGASFAQSTPAVQAESNATGKAERAADAKVANRKGSTTATMGNNAMDTNGDGMISRKEWNAHHGKMWSGMKADSNGMVPWSEVEAGMGRGTPK</sequence>
<feature type="compositionally biased region" description="Polar residues" evidence="1">
    <location>
        <begin position="47"/>
        <end position="60"/>
    </location>
</feature>
<evidence type="ECO:0000313" key="3">
    <source>
        <dbReference type="EMBL" id="TWO71048.1"/>
    </source>
</evidence>
<name>A0A562ZRV5_9BURK</name>
<feature type="signal peptide" evidence="2">
    <location>
        <begin position="1"/>
        <end position="19"/>
    </location>
</feature>
<dbReference type="AlphaFoldDB" id="A0A562ZRV5"/>
<keyword evidence="2" id="KW-0732">Signal</keyword>
<proteinExistence type="predicted"/>
<organism evidence="3 4">
    <name type="scientific">Caenimonas sedimenti</name>
    <dbReference type="NCBI Taxonomy" id="2596921"/>
    <lineage>
        <taxon>Bacteria</taxon>
        <taxon>Pseudomonadati</taxon>
        <taxon>Pseudomonadota</taxon>
        <taxon>Betaproteobacteria</taxon>
        <taxon>Burkholderiales</taxon>
        <taxon>Comamonadaceae</taxon>
        <taxon>Caenimonas</taxon>
    </lineage>
</organism>
<dbReference type="InterPro" id="IPR018247">
    <property type="entry name" value="EF_Hand_1_Ca_BS"/>
</dbReference>
<feature type="region of interest" description="Disordered" evidence="1">
    <location>
        <begin position="30"/>
        <end position="106"/>
    </location>
</feature>
<evidence type="ECO:0000256" key="1">
    <source>
        <dbReference type="SAM" id="MobiDB-lite"/>
    </source>
</evidence>
<evidence type="ECO:0008006" key="5">
    <source>
        <dbReference type="Google" id="ProtNLM"/>
    </source>
</evidence>
<dbReference type="OrthoDB" id="9157539at2"/>
<dbReference type="EMBL" id="VOBQ01000009">
    <property type="protein sequence ID" value="TWO71048.1"/>
    <property type="molecule type" value="Genomic_DNA"/>
</dbReference>
<dbReference type="PROSITE" id="PS00018">
    <property type="entry name" value="EF_HAND_1"/>
    <property type="match status" value="1"/>
</dbReference>
<feature type="chain" id="PRO_5021747524" description="EF-hand domain-containing protein" evidence="2">
    <location>
        <begin position="20"/>
        <end position="106"/>
    </location>
</feature>
<protein>
    <recommendedName>
        <fullName evidence="5">EF-hand domain-containing protein</fullName>
    </recommendedName>
</protein>
<gene>
    <name evidence="3" type="ORF">FN976_12050</name>
</gene>
<reference evidence="3 4" key="1">
    <citation type="submission" date="2019-07" db="EMBL/GenBank/DDBJ databases">
        <title>Caenimonas sedimenti sp. nov., isolated from activated sludge.</title>
        <authorList>
            <person name="Xu J."/>
        </authorList>
    </citation>
    <scope>NUCLEOTIDE SEQUENCE [LARGE SCALE GENOMIC DNA]</scope>
    <source>
        <strain evidence="3 4">HX-9-20</strain>
    </source>
</reference>
<dbReference type="Proteomes" id="UP000318199">
    <property type="component" value="Unassembled WGS sequence"/>
</dbReference>